<evidence type="ECO:0000313" key="1">
    <source>
        <dbReference type="EMBL" id="KAF8666507.1"/>
    </source>
</evidence>
<dbReference type="AlphaFoldDB" id="A0A835ARK3"/>
<organism evidence="1 2">
    <name type="scientific">Digitaria exilis</name>
    <dbReference type="NCBI Taxonomy" id="1010633"/>
    <lineage>
        <taxon>Eukaryota</taxon>
        <taxon>Viridiplantae</taxon>
        <taxon>Streptophyta</taxon>
        <taxon>Embryophyta</taxon>
        <taxon>Tracheophyta</taxon>
        <taxon>Spermatophyta</taxon>
        <taxon>Magnoliopsida</taxon>
        <taxon>Liliopsida</taxon>
        <taxon>Poales</taxon>
        <taxon>Poaceae</taxon>
        <taxon>PACMAD clade</taxon>
        <taxon>Panicoideae</taxon>
        <taxon>Panicodae</taxon>
        <taxon>Paniceae</taxon>
        <taxon>Anthephorinae</taxon>
        <taxon>Digitaria</taxon>
    </lineage>
</organism>
<dbReference type="Proteomes" id="UP000636709">
    <property type="component" value="Unassembled WGS sequence"/>
</dbReference>
<accession>A0A835ARK3</accession>
<keyword evidence="2" id="KW-1185">Reference proteome</keyword>
<proteinExistence type="predicted"/>
<comment type="caution">
    <text evidence="1">The sequence shown here is derived from an EMBL/GenBank/DDBJ whole genome shotgun (WGS) entry which is preliminary data.</text>
</comment>
<gene>
    <name evidence="1" type="ORF">HU200_053622</name>
</gene>
<name>A0A835ARK3_9POAL</name>
<dbReference type="EMBL" id="JACEFO010002306">
    <property type="protein sequence ID" value="KAF8666507.1"/>
    <property type="molecule type" value="Genomic_DNA"/>
</dbReference>
<sequence>MTSCTTTDCPCLLPDSCQLDDTTFESLEEIGISFFSGSTEEENFVKLLLSRCNMETLKRVSLTVPYVPVSSQIMEVVERIHSMCYPKENVQFNVLSVEARKPFAI</sequence>
<evidence type="ECO:0008006" key="3">
    <source>
        <dbReference type="Google" id="ProtNLM"/>
    </source>
</evidence>
<evidence type="ECO:0000313" key="2">
    <source>
        <dbReference type="Proteomes" id="UP000636709"/>
    </source>
</evidence>
<reference evidence="1" key="1">
    <citation type="submission" date="2020-07" db="EMBL/GenBank/DDBJ databases">
        <title>Genome sequence and genetic diversity analysis of an under-domesticated orphan crop, white fonio (Digitaria exilis).</title>
        <authorList>
            <person name="Bennetzen J.L."/>
            <person name="Chen S."/>
            <person name="Ma X."/>
            <person name="Wang X."/>
            <person name="Yssel A.E.J."/>
            <person name="Chaluvadi S.R."/>
            <person name="Johnson M."/>
            <person name="Gangashetty P."/>
            <person name="Hamidou F."/>
            <person name="Sanogo M.D."/>
            <person name="Zwaenepoel A."/>
            <person name="Wallace J."/>
            <person name="Van De Peer Y."/>
            <person name="Van Deynze A."/>
        </authorList>
    </citation>
    <scope>NUCLEOTIDE SEQUENCE</scope>
    <source>
        <tissue evidence="1">Leaves</tissue>
    </source>
</reference>
<dbReference type="OrthoDB" id="688154at2759"/>
<protein>
    <recommendedName>
        <fullName evidence="3">FBD domain-containing protein</fullName>
    </recommendedName>
</protein>